<dbReference type="AlphaFoldDB" id="A0A150HH95"/>
<reference evidence="1 2" key="1">
    <citation type="submission" date="2016-01" db="EMBL/GenBank/DDBJ databases">
        <title>Draft genome sequences of Microbacterium laevaniformans LCDC 91-0039 and the type strain of Microbacterium hominis LCDC 84-209.</title>
        <authorList>
            <person name="Bernier A.-M."/>
            <person name="Bernard K."/>
        </authorList>
    </citation>
    <scope>NUCLEOTIDE SEQUENCE [LARGE SCALE GENOMIC DNA]</scope>
    <source>
        <strain evidence="1 2">LCDC 91-0039</strain>
    </source>
</reference>
<gene>
    <name evidence="1" type="ORF">Mlaev_00494</name>
</gene>
<dbReference type="STRING" id="36807.Mlaev_00494"/>
<organism evidence="1 2">
    <name type="scientific">Microbacterium laevaniformans</name>
    <dbReference type="NCBI Taxonomy" id="36807"/>
    <lineage>
        <taxon>Bacteria</taxon>
        <taxon>Bacillati</taxon>
        <taxon>Actinomycetota</taxon>
        <taxon>Actinomycetes</taxon>
        <taxon>Micrococcales</taxon>
        <taxon>Microbacteriaceae</taxon>
        <taxon>Microbacterium</taxon>
    </lineage>
</organism>
<accession>A0A150HH95</accession>
<keyword evidence="2" id="KW-1185">Reference proteome</keyword>
<name>A0A150HH95_9MICO</name>
<sequence>MLSAVVAFALAGSIVGCTPQSTPSPAPSSSSSTFSSDAEAFAAAEATYRAYVDATNARRVDPTSLPNPNDFLSGQALDDEISTASTLDERGWRITGETKIASIRHVTNELGFPLLRVCLDASATRVLDRSGSDVTPTDRTTVQSLAVKFAKRSSGVQIVDSVTSAESC</sequence>
<dbReference type="EMBL" id="LRAD01000017">
    <property type="protein sequence ID" value="KXZ61496.1"/>
    <property type="molecule type" value="Genomic_DNA"/>
</dbReference>
<evidence type="ECO:0000313" key="1">
    <source>
        <dbReference type="EMBL" id="KXZ61496.1"/>
    </source>
</evidence>
<protein>
    <submittedName>
        <fullName evidence="1">Uncharacterized protein</fullName>
    </submittedName>
</protein>
<dbReference type="Proteomes" id="UP000075357">
    <property type="component" value="Unassembled WGS sequence"/>
</dbReference>
<comment type="caution">
    <text evidence="1">The sequence shown here is derived from an EMBL/GenBank/DDBJ whole genome shotgun (WGS) entry which is preliminary data.</text>
</comment>
<dbReference type="PATRIC" id="fig|36807.3.peg.511"/>
<evidence type="ECO:0000313" key="2">
    <source>
        <dbReference type="Proteomes" id="UP000075357"/>
    </source>
</evidence>
<proteinExistence type="predicted"/>